<gene>
    <name evidence="1" type="ORF">MERR_LOCUS3620</name>
</gene>
<dbReference type="OrthoDB" id="10517735at2759"/>
<evidence type="ECO:0000313" key="2">
    <source>
        <dbReference type="Proteomes" id="UP000467841"/>
    </source>
</evidence>
<proteinExistence type="predicted"/>
<reference evidence="1" key="1">
    <citation type="submission" date="2020-01" db="EMBL/GenBank/DDBJ databases">
        <authorList>
            <person name="Mishra B."/>
        </authorList>
    </citation>
    <scope>NUCLEOTIDE SEQUENCE [LARGE SCALE GENOMIC DNA]</scope>
</reference>
<name>A0A6D2HKA5_9BRAS</name>
<keyword evidence="2" id="KW-1185">Reference proteome</keyword>
<comment type="caution">
    <text evidence="1">The sequence shown here is derived from an EMBL/GenBank/DDBJ whole genome shotgun (WGS) entry which is preliminary data.</text>
</comment>
<dbReference type="Proteomes" id="UP000467841">
    <property type="component" value="Unassembled WGS sequence"/>
</dbReference>
<accession>A0A6D2HKA5</accession>
<organism evidence="1 2">
    <name type="scientific">Microthlaspi erraticum</name>
    <dbReference type="NCBI Taxonomy" id="1685480"/>
    <lineage>
        <taxon>Eukaryota</taxon>
        <taxon>Viridiplantae</taxon>
        <taxon>Streptophyta</taxon>
        <taxon>Embryophyta</taxon>
        <taxon>Tracheophyta</taxon>
        <taxon>Spermatophyta</taxon>
        <taxon>Magnoliopsida</taxon>
        <taxon>eudicotyledons</taxon>
        <taxon>Gunneridae</taxon>
        <taxon>Pentapetalae</taxon>
        <taxon>rosids</taxon>
        <taxon>malvids</taxon>
        <taxon>Brassicales</taxon>
        <taxon>Brassicaceae</taxon>
        <taxon>Coluteocarpeae</taxon>
        <taxon>Microthlaspi</taxon>
    </lineage>
</organism>
<dbReference type="AlphaFoldDB" id="A0A6D2HKA5"/>
<sequence length="94" mass="10683">MPLLEQLHYNWSPTGQEKVYSTRLDGHQVLQDQPLIEHKELDGSLGGENIDFRPPVYTLVGHEADLREEEPELDRAEDRAEIKLKISPGECGFG</sequence>
<dbReference type="EMBL" id="CACVBM020000222">
    <property type="protein sequence ID" value="CAA7016385.1"/>
    <property type="molecule type" value="Genomic_DNA"/>
</dbReference>
<protein>
    <submittedName>
        <fullName evidence="1">Uncharacterized protein</fullName>
    </submittedName>
</protein>
<evidence type="ECO:0000313" key="1">
    <source>
        <dbReference type="EMBL" id="CAA7016385.1"/>
    </source>
</evidence>